<reference evidence="3" key="1">
    <citation type="journal article" date="2019" name="Int. J. Syst. Evol. Microbiol.">
        <title>The Global Catalogue of Microorganisms (GCM) 10K type strain sequencing project: providing services to taxonomists for standard genome sequencing and annotation.</title>
        <authorList>
            <consortium name="The Broad Institute Genomics Platform"/>
            <consortium name="The Broad Institute Genome Sequencing Center for Infectious Disease"/>
            <person name="Wu L."/>
            <person name="Ma J."/>
        </authorList>
    </citation>
    <scope>NUCLEOTIDE SEQUENCE [LARGE SCALE GENOMIC DNA]</scope>
    <source>
        <strain evidence="3">DT72</strain>
    </source>
</reference>
<dbReference type="Gene3D" id="3.40.50.300">
    <property type="entry name" value="P-loop containing nucleotide triphosphate hydrolases"/>
    <property type="match status" value="1"/>
</dbReference>
<evidence type="ECO:0000313" key="3">
    <source>
        <dbReference type="Proteomes" id="UP001597286"/>
    </source>
</evidence>
<dbReference type="InterPro" id="IPR010982">
    <property type="entry name" value="Lambda_DNA-bd_dom_sf"/>
</dbReference>
<keyword evidence="2" id="KW-0547">Nucleotide-binding</keyword>
<evidence type="ECO:0000313" key="2">
    <source>
        <dbReference type="EMBL" id="MFD1811935.1"/>
    </source>
</evidence>
<dbReference type="SUPFAM" id="SSF52540">
    <property type="entry name" value="P-loop containing nucleoside triphosphate hydrolases"/>
    <property type="match status" value="1"/>
</dbReference>
<dbReference type="InterPro" id="IPR027417">
    <property type="entry name" value="P-loop_NTPase"/>
</dbReference>
<evidence type="ECO:0000259" key="1">
    <source>
        <dbReference type="PROSITE" id="PS50943"/>
    </source>
</evidence>
<comment type="caution">
    <text evidence="2">The sequence shown here is derived from an EMBL/GenBank/DDBJ whole genome shotgun (WGS) entry which is preliminary data.</text>
</comment>
<dbReference type="Gene3D" id="1.25.40.10">
    <property type="entry name" value="Tetratricopeptide repeat domain"/>
    <property type="match status" value="1"/>
</dbReference>
<dbReference type="InterPro" id="IPR011990">
    <property type="entry name" value="TPR-like_helical_dom_sf"/>
</dbReference>
<dbReference type="RefSeq" id="WP_378484473.1">
    <property type="nucleotide sequence ID" value="NZ_JBHUFB010000009.1"/>
</dbReference>
<dbReference type="PRINTS" id="PR00364">
    <property type="entry name" value="DISEASERSIST"/>
</dbReference>
<dbReference type="PANTHER" id="PTHR47691:SF3">
    <property type="entry name" value="HTH-TYPE TRANSCRIPTIONAL REGULATOR RV0890C-RELATED"/>
    <property type="match status" value="1"/>
</dbReference>
<dbReference type="CDD" id="cd00093">
    <property type="entry name" value="HTH_XRE"/>
    <property type="match status" value="1"/>
</dbReference>
<dbReference type="GO" id="GO:0005524">
    <property type="term" value="F:ATP binding"/>
    <property type="evidence" value="ECO:0007669"/>
    <property type="project" value="UniProtKB-KW"/>
</dbReference>
<dbReference type="SUPFAM" id="SSF47413">
    <property type="entry name" value="lambda repressor-like DNA-binding domains"/>
    <property type="match status" value="1"/>
</dbReference>
<dbReference type="InterPro" id="IPR058852">
    <property type="entry name" value="HTH_77"/>
</dbReference>
<keyword evidence="3" id="KW-1185">Reference proteome</keyword>
<dbReference type="InterPro" id="IPR001387">
    <property type="entry name" value="Cro/C1-type_HTH"/>
</dbReference>
<dbReference type="Proteomes" id="UP001597286">
    <property type="component" value="Unassembled WGS sequence"/>
</dbReference>
<dbReference type="Gene3D" id="1.10.260.40">
    <property type="entry name" value="lambda repressor-like DNA-binding domains"/>
    <property type="match status" value="1"/>
</dbReference>
<accession>A0ABW4P3B7</accession>
<dbReference type="Pfam" id="PF25872">
    <property type="entry name" value="HTH_77"/>
    <property type="match status" value="1"/>
</dbReference>
<sequence>MEFAALLRRLREQRSLSQEELAERAGVTVKAVGALERGERLRPYPNTVRALADALTLDDSERAELVAAVPRREPAPAPPNRRVVTTVGDPLSIVPVTPLLGRDETIDHIGEVVVSGRVRLLTLTGPGGVGKTRIALAVLARCVASFSGGAAFVDLTTVREPGQVLPRLGAALGVTEGPAGVSAEGLAAHLTGRRVLVVLDNLEQMLAAAPAIADLVGHAPDLVVLATSRAPLRVRAEYEVPVPPLAVPDDDGPDAVAASPAVAMFLDRAAAAGADLDVDDANAAALAAIVRRLDGLPLALELAAARARLLPPALLSARLDAHGMDAELVGPQDLPDRQRTMAAVLDWSADLLDPSDRDLWTRLAVFSGGFSLDAVEALDPMSAPDVLPALSRLVDHSLVAPLDPPDEQPRFRLLEPVRQYAAARLHVSGAALEVANSHARQQYRVAVAAHDRLQGAGIGPVLDRLDADHGNLRSAFLRLIELDRPGDAAELAGSVWMYLALRGRTREGLAWLDRVQGTVPETISGRAAVGRMGLLLVVGDLDGIRKEADAYLPTAPADDPVALEAATIAGLAAAFSGDSGALRLLDGVLDRAEPGWLTAHARLGLGQLALVSGDVDVAQTRHAEAVAEARRLGNEFTLATVLNSAASVCEAGGDDSGAAAMLGESLDLSVRLRLGWSLGYTLPAVAGLAARTGNPAGAAALYGAAARLNASDAVDPHFPPARSTADAGLDLARDTLGEKDFLAEWESGRTATAEQVASIAARVIDDVTNGRR</sequence>
<dbReference type="PANTHER" id="PTHR47691">
    <property type="entry name" value="REGULATOR-RELATED"/>
    <property type="match status" value="1"/>
</dbReference>
<proteinExistence type="predicted"/>
<organism evidence="2 3">
    <name type="scientific">Rhodococcus gannanensis</name>
    <dbReference type="NCBI Taxonomy" id="1960308"/>
    <lineage>
        <taxon>Bacteria</taxon>
        <taxon>Bacillati</taxon>
        <taxon>Actinomycetota</taxon>
        <taxon>Actinomycetes</taxon>
        <taxon>Mycobacteriales</taxon>
        <taxon>Nocardiaceae</taxon>
        <taxon>Rhodococcus</taxon>
    </lineage>
</organism>
<dbReference type="PROSITE" id="PS50943">
    <property type="entry name" value="HTH_CROC1"/>
    <property type="match status" value="1"/>
</dbReference>
<feature type="domain" description="HTH cro/C1-type" evidence="1">
    <location>
        <begin position="7"/>
        <end position="62"/>
    </location>
</feature>
<dbReference type="EMBL" id="JBHUFB010000009">
    <property type="protein sequence ID" value="MFD1811935.1"/>
    <property type="molecule type" value="Genomic_DNA"/>
</dbReference>
<keyword evidence="2" id="KW-0067">ATP-binding</keyword>
<dbReference type="Pfam" id="PF13560">
    <property type="entry name" value="HTH_31"/>
    <property type="match status" value="1"/>
</dbReference>
<name>A0ABW4P3B7_9NOCA</name>
<protein>
    <submittedName>
        <fullName evidence="2">ATP-binding protein</fullName>
    </submittedName>
</protein>
<dbReference type="SMART" id="SM00530">
    <property type="entry name" value="HTH_XRE"/>
    <property type="match status" value="1"/>
</dbReference>
<gene>
    <name evidence="2" type="ORF">ACFSJG_06880</name>
</gene>